<feature type="region of interest" description="Disordered" evidence="6">
    <location>
        <begin position="328"/>
        <end position="369"/>
    </location>
</feature>
<dbReference type="PROSITE" id="PS50940">
    <property type="entry name" value="CHIT_BIND_II"/>
    <property type="match status" value="6"/>
</dbReference>
<evidence type="ECO:0000313" key="10">
    <source>
        <dbReference type="Proteomes" id="UP000801492"/>
    </source>
</evidence>
<dbReference type="SMART" id="SM00494">
    <property type="entry name" value="ChtBD2"/>
    <property type="match status" value="6"/>
</dbReference>
<keyword evidence="5" id="KW-0325">Glycoprotein</keyword>
<feature type="domain" description="Chitin-binding type-2" evidence="8">
    <location>
        <begin position="23"/>
        <end position="84"/>
    </location>
</feature>
<evidence type="ECO:0000256" key="6">
    <source>
        <dbReference type="SAM" id="MobiDB-lite"/>
    </source>
</evidence>
<keyword evidence="10" id="KW-1185">Reference proteome</keyword>
<dbReference type="Proteomes" id="UP000801492">
    <property type="component" value="Unassembled WGS sequence"/>
</dbReference>
<evidence type="ECO:0000256" key="4">
    <source>
        <dbReference type="ARBA" id="ARBA00023157"/>
    </source>
</evidence>
<feature type="compositionally biased region" description="Acidic residues" evidence="6">
    <location>
        <begin position="89"/>
        <end position="99"/>
    </location>
</feature>
<feature type="region of interest" description="Disordered" evidence="6">
    <location>
        <begin position="234"/>
        <end position="275"/>
    </location>
</feature>
<dbReference type="GO" id="GO:0005576">
    <property type="term" value="C:extracellular region"/>
    <property type="evidence" value="ECO:0007669"/>
    <property type="project" value="InterPro"/>
</dbReference>
<protein>
    <recommendedName>
        <fullName evidence="8">Chitin-binding type-2 domain-containing protein</fullName>
    </recommendedName>
</protein>
<reference evidence="9" key="1">
    <citation type="submission" date="2019-08" db="EMBL/GenBank/DDBJ databases">
        <title>The genome of the North American firefly Photinus pyralis.</title>
        <authorList>
            <consortium name="Photinus pyralis genome working group"/>
            <person name="Fallon T.R."/>
            <person name="Sander Lower S.E."/>
            <person name="Weng J.-K."/>
        </authorList>
    </citation>
    <scope>NUCLEOTIDE SEQUENCE</scope>
    <source>
        <strain evidence="9">TRF0915ILg1</strain>
        <tissue evidence="9">Whole body</tissue>
    </source>
</reference>
<dbReference type="AlphaFoldDB" id="A0A8K0G3F4"/>
<name>A0A8K0G3F4_IGNLU</name>
<evidence type="ECO:0000259" key="8">
    <source>
        <dbReference type="PROSITE" id="PS50940"/>
    </source>
</evidence>
<feature type="domain" description="Chitin-binding type-2" evidence="8">
    <location>
        <begin position="266"/>
        <end position="327"/>
    </location>
</feature>
<feature type="domain" description="Chitin-binding type-2" evidence="8">
    <location>
        <begin position="172"/>
        <end position="233"/>
    </location>
</feature>
<feature type="chain" id="PRO_5035430359" description="Chitin-binding type-2 domain-containing protein" evidence="7">
    <location>
        <begin position="23"/>
        <end position="525"/>
    </location>
</feature>
<sequence length="525" mass="59552">MLGLKFFLITYIVIAVRHGVNAQRICPQVEHDPSIDILLPHEHDCTKFYKCSHGIPYEMDCPANLHFNSDTNYCDWPTNVVCSKQESSEANEDSSEEENLCPPTGNGQEDDIRLPHKSDCSKFYKCSHGVQYEMDCPHGLHFNPQTKQCDWPYNVNCTTGENEEEKSDSREDNTCPSVEEDPPEDILFPHETDCSKFYKCNLGKKVEMDCPHGLHFNPKTNQCDWPENVNCSSGSNGNNKENENNTENGNNEENGNNKENGNGGEENKCPSVEEDPEEDILFPHETDCSKFYKCSLGKKVEMDCPNGLHFNPKLNLCDWPANVDCSSESNGNNKENENNTENGNNEENGNNKENGNGGEENKCPSVEEDPEEDILFPHETDCSKFYKCSRGHKVEMDCFPGLHFNPKTNQCDWPENVNCSSESNGNNKENENNTENENNEENGNNKENGNGGKENKCPSVVEDPEEDILFPHETDCSKFYKCNLGKKVEMDCFPGLHFNPKTNQCDWPKNVKCTSKPAFKRYRDM</sequence>
<keyword evidence="1" id="KW-0147">Chitin-binding</keyword>
<feature type="region of interest" description="Disordered" evidence="6">
    <location>
        <begin position="85"/>
        <end position="113"/>
    </location>
</feature>
<evidence type="ECO:0000256" key="1">
    <source>
        <dbReference type="ARBA" id="ARBA00022669"/>
    </source>
</evidence>
<feature type="compositionally biased region" description="Low complexity" evidence="6">
    <location>
        <begin position="339"/>
        <end position="354"/>
    </location>
</feature>
<dbReference type="PANTHER" id="PTHR23301">
    <property type="entry name" value="CHITIN BINDING PERITROPHIN-A"/>
    <property type="match status" value="1"/>
</dbReference>
<feature type="compositionally biased region" description="Low complexity" evidence="6">
    <location>
        <begin position="234"/>
        <end position="260"/>
    </location>
</feature>
<dbReference type="InterPro" id="IPR036508">
    <property type="entry name" value="Chitin-bd_dom_sf"/>
</dbReference>
<dbReference type="OrthoDB" id="6020543at2759"/>
<evidence type="ECO:0000256" key="5">
    <source>
        <dbReference type="ARBA" id="ARBA00023180"/>
    </source>
</evidence>
<feature type="signal peptide" evidence="7">
    <location>
        <begin position="1"/>
        <end position="22"/>
    </location>
</feature>
<gene>
    <name evidence="9" type="ORF">ILUMI_21753</name>
</gene>
<keyword evidence="3" id="KW-0677">Repeat</keyword>
<dbReference type="InterPro" id="IPR002557">
    <property type="entry name" value="Chitin-bd_dom"/>
</dbReference>
<feature type="domain" description="Chitin-binding type-2" evidence="8">
    <location>
        <begin position="98"/>
        <end position="159"/>
    </location>
</feature>
<dbReference type="GO" id="GO:0008061">
    <property type="term" value="F:chitin binding"/>
    <property type="evidence" value="ECO:0007669"/>
    <property type="project" value="UniProtKB-KW"/>
</dbReference>
<dbReference type="PANTHER" id="PTHR23301:SF0">
    <property type="entry name" value="CHITIN-BINDING TYPE-2 DOMAIN-CONTAINING PROTEIN-RELATED"/>
    <property type="match status" value="1"/>
</dbReference>
<feature type="region of interest" description="Disordered" evidence="6">
    <location>
        <begin position="160"/>
        <end position="188"/>
    </location>
</feature>
<dbReference type="Gene3D" id="2.170.140.10">
    <property type="entry name" value="Chitin binding domain"/>
    <property type="match status" value="6"/>
</dbReference>
<dbReference type="Pfam" id="PF01607">
    <property type="entry name" value="CBM_14"/>
    <property type="match status" value="6"/>
</dbReference>
<feature type="domain" description="Chitin-binding type-2" evidence="8">
    <location>
        <begin position="454"/>
        <end position="515"/>
    </location>
</feature>
<evidence type="ECO:0000313" key="9">
    <source>
        <dbReference type="EMBL" id="KAF2884429.1"/>
    </source>
</evidence>
<feature type="domain" description="Chitin-binding type-2" evidence="8">
    <location>
        <begin position="360"/>
        <end position="421"/>
    </location>
</feature>
<evidence type="ECO:0000256" key="7">
    <source>
        <dbReference type="SAM" id="SignalP"/>
    </source>
</evidence>
<dbReference type="SUPFAM" id="SSF57625">
    <property type="entry name" value="Invertebrate chitin-binding proteins"/>
    <property type="match status" value="6"/>
</dbReference>
<feature type="region of interest" description="Disordered" evidence="6">
    <location>
        <begin position="422"/>
        <end position="459"/>
    </location>
</feature>
<organism evidence="9 10">
    <name type="scientific">Ignelater luminosus</name>
    <name type="common">Cucubano</name>
    <name type="synonym">Pyrophorus luminosus</name>
    <dbReference type="NCBI Taxonomy" id="2038154"/>
    <lineage>
        <taxon>Eukaryota</taxon>
        <taxon>Metazoa</taxon>
        <taxon>Ecdysozoa</taxon>
        <taxon>Arthropoda</taxon>
        <taxon>Hexapoda</taxon>
        <taxon>Insecta</taxon>
        <taxon>Pterygota</taxon>
        <taxon>Neoptera</taxon>
        <taxon>Endopterygota</taxon>
        <taxon>Coleoptera</taxon>
        <taxon>Polyphaga</taxon>
        <taxon>Elateriformia</taxon>
        <taxon>Elateroidea</taxon>
        <taxon>Elateridae</taxon>
        <taxon>Agrypninae</taxon>
        <taxon>Pyrophorini</taxon>
        <taxon>Ignelater</taxon>
    </lineage>
</organism>
<evidence type="ECO:0000256" key="3">
    <source>
        <dbReference type="ARBA" id="ARBA00022737"/>
    </source>
</evidence>
<evidence type="ECO:0000256" key="2">
    <source>
        <dbReference type="ARBA" id="ARBA00022729"/>
    </source>
</evidence>
<proteinExistence type="predicted"/>
<comment type="caution">
    <text evidence="9">The sequence shown here is derived from an EMBL/GenBank/DDBJ whole genome shotgun (WGS) entry which is preliminary data.</text>
</comment>
<keyword evidence="2 7" id="KW-0732">Signal</keyword>
<keyword evidence="4" id="KW-1015">Disulfide bond</keyword>
<accession>A0A8K0G3F4</accession>
<dbReference type="EMBL" id="VTPC01090176">
    <property type="protein sequence ID" value="KAF2884429.1"/>
    <property type="molecule type" value="Genomic_DNA"/>
</dbReference>
<dbReference type="InterPro" id="IPR051940">
    <property type="entry name" value="Chitin_bind-dev_reg"/>
</dbReference>